<gene>
    <name evidence="2" type="ORF">BO82DRAFT_21901</name>
</gene>
<protein>
    <submittedName>
        <fullName evidence="2">Uncharacterized protein</fullName>
    </submittedName>
</protein>
<sequence length="98" mass="11004">MKFGLVFAPKHQRIQRNDKSTKCPPVFLSWPRSMSELRTLMEFFLAVHRDMGVGLRVVDSFAGPSPPGTHLVCWIISLLCFSVALSLLLSLSLPTPYD</sequence>
<keyword evidence="1" id="KW-0812">Transmembrane</keyword>
<dbReference type="Proteomes" id="UP000248340">
    <property type="component" value="Unassembled WGS sequence"/>
</dbReference>
<keyword evidence="1" id="KW-0472">Membrane</keyword>
<keyword evidence="1" id="KW-1133">Transmembrane helix</keyword>
<keyword evidence="3" id="KW-1185">Reference proteome</keyword>
<dbReference type="VEuPathDB" id="FungiDB:BO82DRAFT_21901"/>
<feature type="transmembrane region" description="Helical" evidence="1">
    <location>
        <begin position="71"/>
        <end position="93"/>
    </location>
</feature>
<dbReference type="AlphaFoldDB" id="A0A319BS48"/>
<reference evidence="2 3" key="1">
    <citation type="submission" date="2016-12" db="EMBL/GenBank/DDBJ databases">
        <title>The genomes of Aspergillus section Nigri reveals drivers in fungal speciation.</title>
        <authorList>
            <consortium name="DOE Joint Genome Institute"/>
            <person name="Vesth T.C."/>
            <person name="Nybo J."/>
            <person name="Theobald S."/>
            <person name="Brandl J."/>
            <person name="Frisvad J.C."/>
            <person name="Nielsen K.F."/>
            <person name="Lyhne E.K."/>
            <person name="Kogle M.E."/>
            <person name="Kuo A."/>
            <person name="Riley R."/>
            <person name="Clum A."/>
            <person name="Nolan M."/>
            <person name="Lipzen A."/>
            <person name="Salamov A."/>
            <person name="Henrissat B."/>
            <person name="Wiebenga A."/>
            <person name="De Vries R.P."/>
            <person name="Grigoriev I.V."/>
            <person name="Mortensen U.H."/>
            <person name="Andersen M.R."/>
            <person name="Baker S.E."/>
        </authorList>
    </citation>
    <scope>NUCLEOTIDE SEQUENCE [LARGE SCALE GENOMIC DNA]</scope>
    <source>
        <strain evidence="2 3">CBS 121591</strain>
    </source>
</reference>
<dbReference type="RefSeq" id="XP_025485705.1">
    <property type="nucleotide sequence ID" value="XM_025630765.1"/>
</dbReference>
<evidence type="ECO:0000256" key="1">
    <source>
        <dbReference type="SAM" id="Phobius"/>
    </source>
</evidence>
<dbReference type="EMBL" id="KZ821790">
    <property type="protein sequence ID" value="PYH75505.1"/>
    <property type="molecule type" value="Genomic_DNA"/>
</dbReference>
<dbReference type="GeneID" id="37133506"/>
<organism evidence="2 3">
    <name type="scientific">Aspergillus uvarum CBS 121591</name>
    <dbReference type="NCBI Taxonomy" id="1448315"/>
    <lineage>
        <taxon>Eukaryota</taxon>
        <taxon>Fungi</taxon>
        <taxon>Dikarya</taxon>
        <taxon>Ascomycota</taxon>
        <taxon>Pezizomycotina</taxon>
        <taxon>Eurotiomycetes</taxon>
        <taxon>Eurotiomycetidae</taxon>
        <taxon>Eurotiales</taxon>
        <taxon>Aspergillaceae</taxon>
        <taxon>Aspergillus</taxon>
        <taxon>Aspergillus subgen. Circumdati</taxon>
    </lineage>
</organism>
<name>A0A319BS48_9EURO</name>
<evidence type="ECO:0000313" key="2">
    <source>
        <dbReference type="EMBL" id="PYH75505.1"/>
    </source>
</evidence>
<evidence type="ECO:0000313" key="3">
    <source>
        <dbReference type="Proteomes" id="UP000248340"/>
    </source>
</evidence>
<accession>A0A319BS48</accession>
<proteinExistence type="predicted"/>